<dbReference type="GO" id="GO:0050684">
    <property type="term" value="P:regulation of mRNA processing"/>
    <property type="evidence" value="ECO:0007669"/>
    <property type="project" value="TreeGrafter"/>
</dbReference>
<dbReference type="EMBL" id="SKBN01000142">
    <property type="protein sequence ID" value="TGJ82074.1"/>
    <property type="molecule type" value="Genomic_DNA"/>
</dbReference>
<dbReference type="Pfam" id="PF00069">
    <property type="entry name" value="Pkinase"/>
    <property type="match status" value="2"/>
</dbReference>
<dbReference type="OrthoDB" id="5979581at2759"/>
<evidence type="ECO:0000256" key="1">
    <source>
        <dbReference type="ARBA" id="ARBA00012513"/>
    </source>
</evidence>
<keyword evidence="12" id="KW-1185">Reference proteome</keyword>
<dbReference type="GO" id="GO:0000245">
    <property type="term" value="P:spliceosomal complex assembly"/>
    <property type="evidence" value="ECO:0007669"/>
    <property type="project" value="TreeGrafter"/>
</dbReference>
<keyword evidence="4 9" id="KW-0547">Nucleotide-binding</keyword>
<comment type="catalytic activity">
    <reaction evidence="7">
        <text>L-threonyl-[protein] + ATP = O-phospho-L-threonyl-[protein] + ADP + H(+)</text>
        <dbReference type="Rhea" id="RHEA:46608"/>
        <dbReference type="Rhea" id="RHEA-COMP:11060"/>
        <dbReference type="Rhea" id="RHEA-COMP:11605"/>
        <dbReference type="ChEBI" id="CHEBI:15378"/>
        <dbReference type="ChEBI" id="CHEBI:30013"/>
        <dbReference type="ChEBI" id="CHEBI:30616"/>
        <dbReference type="ChEBI" id="CHEBI:61977"/>
        <dbReference type="ChEBI" id="CHEBI:456216"/>
        <dbReference type="EC" id="2.7.11.1"/>
    </reaction>
</comment>
<evidence type="ECO:0000256" key="9">
    <source>
        <dbReference type="PROSITE-ProRule" id="PRU10141"/>
    </source>
</evidence>
<dbReference type="InterPro" id="IPR051334">
    <property type="entry name" value="SRPK"/>
</dbReference>
<feature type="binding site" evidence="9">
    <location>
        <position position="107"/>
    </location>
    <ligand>
        <name>ATP</name>
        <dbReference type="ChEBI" id="CHEBI:30616"/>
    </ligand>
</feature>
<keyword evidence="5" id="KW-0418">Kinase</keyword>
<dbReference type="InterPro" id="IPR000719">
    <property type="entry name" value="Prot_kinase_dom"/>
</dbReference>
<keyword evidence="3" id="KW-0808">Transferase</keyword>
<evidence type="ECO:0000256" key="4">
    <source>
        <dbReference type="ARBA" id="ARBA00022741"/>
    </source>
</evidence>
<evidence type="ECO:0000313" key="12">
    <source>
        <dbReference type="Proteomes" id="UP000297716"/>
    </source>
</evidence>
<dbReference type="Gene3D" id="1.10.510.10">
    <property type="entry name" value="Transferase(Phosphotransferase) domain 1"/>
    <property type="match status" value="1"/>
</dbReference>
<dbReference type="PANTHER" id="PTHR47634:SF9">
    <property type="entry name" value="PROTEIN KINASE DOMAIN-CONTAINING PROTEIN-RELATED"/>
    <property type="match status" value="1"/>
</dbReference>
<dbReference type="Proteomes" id="UP000297716">
    <property type="component" value="Unassembled WGS sequence"/>
</dbReference>
<organism evidence="11 12">
    <name type="scientific">Xylaria hypoxylon</name>
    <dbReference type="NCBI Taxonomy" id="37992"/>
    <lineage>
        <taxon>Eukaryota</taxon>
        <taxon>Fungi</taxon>
        <taxon>Dikarya</taxon>
        <taxon>Ascomycota</taxon>
        <taxon>Pezizomycotina</taxon>
        <taxon>Sordariomycetes</taxon>
        <taxon>Xylariomycetidae</taxon>
        <taxon>Xylariales</taxon>
        <taxon>Xylariaceae</taxon>
        <taxon>Xylaria</taxon>
    </lineage>
</organism>
<dbReference type="PROSITE" id="PS50011">
    <property type="entry name" value="PROTEIN_KINASE_DOM"/>
    <property type="match status" value="1"/>
</dbReference>
<dbReference type="GO" id="GO:0004674">
    <property type="term" value="F:protein serine/threonine kinase activity"/>
    <property type="evidence" value="ECO:0007669"/>
    <property type="project" value="UniProtKB-KW"/>
</dbReference>
<dbReference type="GO" id="GO:0005524">
    <property type="term" value="F:ATP binding"/>
    <property type="evidence" value="ECO:0007669"/>
    <property type="project" value="UniProtKB-UniRule"/>
</dbReference>
<dbReference type="InterPro" id="IPR017441">
    <property type="entry name" value="Protein_kinase_ATP_BS"/>
</dbReference>
<name>A0A4Z0YDK2_9PEZI</name>
<dbReference type="SUPFAM" id="SSF56112">
    <property type="entry name" value="Protein kinase-like (PK-like)"/>
    <property type="match status" value="1"/>
</dbReference>
<dbReference type="PANTHER" id="PTHR47634">
    <property type="entry name" value="PROTEIN KINASE DOMAIN-CONTAINING PROTEIN-RELATED"/>
    <property type="match status" value="1"/>
</dbReference>
<gene>
    <name evidence="11" type="ORF">E0Z10_g6685</name>
</gene>
<dbReference type="STRING" id="37992.A0A4Z0YDK2"/>
<comment type="catalytic activity">
    <reaction evidence="8">
        <text>L-seryl-[protein] + ATP = O-phospho-L-seryl-[protein] + ADP + H(+)</text>
        <dbReference type="Rhea" id="RHEA:17989"/>
        <dbReference type="Rhea" id="RHEA-COMP:9863"/>
        <dbReference type="Rhea" id="RHEA-COMP:11604"/>
        <dbReference type="ChEBI" id="CHEBI:15378"/>
        <dbReference type="ChEBI" id="CHEBI:29999"/>
        <dbReference type="ChEBI" id="CHEBI:30616"/>
        <dbReference type="ChEBI" id="CHEBI:83421"/>
        <dbReference type="ChEBI" id="CHEBI:456216"/>
        <dbReference type="EC" id="2.7.11.1"/>
    </reaction>
</comment>
<dbReference type="AlphaFoldDB" id="A0A4Z0YDK2"/>
<accession>A0A4Z0YDK2</accession>
<evidence type="ECO:0000256" key="8">
    <source>
        <dbReference type="ARBA" id="ARBA00048679"/>
    </source>
</evidence>
<evidence type="ECO:0000313" key="11">
    <source>
        <dbReference type="EMBL" id="TGJ82074.1"/>
    </source>
</evidence>
<sequence>MLSLLRKSRWAAGTPALRASASSVLPRASHRARVISYVPVPSEERPYAASDRIEPLHLYRPGGYHPVKLGDRLKDGRYKIFHKLGWGHYSTTWAVWDEALGKSVAVKISVSDKDNKNNHETEILKSISAVSDNHHPGQIHLLQLFDNFHFDGPNGRHECFVSELLGPNIRDTVKDVYCNKRLPASLAKSTARQVLLGLDCLKQHRVAHGDIDSSNLAFVIPRLRLLDEEEFIDTLQLPQLELINTPDSTRSPDNLPPYLVWKPRWNDRKIQEEIRSSPKVKMIDFGESFYHGQSPSELNVSLPSYPPEALFGDPLGGRVDLWAMGCLLFELFTRETRFSSDLIARDDLAKQMVLGSADELPTRWKGKWHEIEKTGPTLLHRSIEFRQWFERVYYQHGCEKELTERDVAKVVDIIERMLKFEPLARAEAKEILEDPWFKECKKKN</sequence>
<evidence type="ECO:0000259" key="10">
    <source>
        <dbReference type="PROSITE" id="PS50011"/>
    </source>
</evidence>
<evidence type="ECO:0000256" key="2">
    <source>
        <dbReference type="ARBA" id="ARBA00022527"/>
    </source>
</evidence>
<dbReference type="SMART" id="SM00220">
    <property type="entry name" value="S_TKc"/>
    <property type="match status" value="1"/>
</dbReference>
<dbReference type="EC" id="2.7.11.1" evidence="1"/>
<proteinExistence type="predicted"/>
<keyword evidence="2" id="KW-0723">Serine/threonine-protein kinase</keyword>
<evidence type="ECO:0000256" key="3">
    <source>
        <dbReference type="ARBA" id="ARBA00022679"/>
    </source>
</evidence>
<comment type="caution">
    <text evidence="11">The sequence shown here is derived from an EMBL/GenBank/DDBJ whole genome shotgun (WGS) entry which is preliminary data.</text>
</comment>
<dbReference type="PROSITE" id="PS00107">
    <property type="entry name" value="PROTEIN_KINASE_ATP"/>
    <property type="match status" value="1"/>
</dbReference>
<evidence type="ECO:0000256" key="7">
    <source>
        <dbReference type="ARBA" id="ARBA00047899"/>
    </source>
</evidence>
<feature type="domain" description="Protein kinase" evidence="10">
    <location>
        <begin position="78"/>
        <end position="437"/>
    </location>
</feature>
<dbReference type="Gene3D" id="3.30.200.20">
    <property type="entry name" value="Phosphorylase Kinase, domain 1"/>
    <property type="match status" value="1"/>
</dbReference>
<reference evidence="11 12" key="1">
    <citation type="submission" date="2019-03" db="EMBL/GenBank/DDBJ databases">
        <title>Draft genome sequence of Xylaria hypoxylon DSM 108379, a ubiquitous saprotrophic-parasitic fungi on hardwood.</title>
        <authorList>
            <person name="Buettner E."/>
            <person name="Leonhardt S."/>
            <person name="Gebauer A.M."/>
            <person name="Liers C."/>
            <person name="Hofrichter M."/>
            <person name="Kellner H."/>
        </authorList>
    </citation>
    <scope>NUCLEOTIDE SEQUENCE [LARGE SCALE GENOMIC DNA]</scope>
    <source>
        <strain evidence="11 12">DSM 108379</strain>
    </source>
</reference>
<dbReference type="InterPro" id="IPR011009">
    <property type="entry name" value="Kinase-like_dom_sf"/>
</dbReference>
<evidence type="ECO:0000256" key="6">
    <source>
        <dbReference type="ARBA" id="ARBA00022840"/>
    </source>
</evidence>
<evidence type="ECO:0000256" key="5">
    <source>
        <dbReference type="ARBA" id="ARBA00022777"/>
    </source>
</evidence>
<keyword evidence="6 9" id="KW-0067">ATP-binding</keyword>
<protein>
    <recommendedName>
        <fullName evidence="1">non-specific serine/threonine protein kinase</fullName>
        <ecNumber evidence="1">2.7.11.1</ecNumber>
    </recommendedName>
</protein>